<keyword evidence="1" id="KW-1133">Transmembrane helix</keyword>
<proteinExistence type="predicted"/>
<organism evidence="2 3">
    <name type="scientific">Nitrospirillum amazonense</name>
    <dbReference type="NCBI Taxonomy" id="28077"/>
    <lineage>
        <taxon>Bacteria</taxon>
        <taxon>Pseudomonadati</taxon>
        <taxon>Pseudomonadota</taxon>
        <taxon>Alphaproteobacteria</taxon>
        <taxon>Rhodospirillales</taxon>
        <taxon>Azospirillaceae</taxon>
        <taxon>Nitrospirillum</taxon>
    </lineage>
</organism>
<keyword evidence="1" id="KW-0472">Membrane</keyword>
<protein>
    <submittedName>
        <fullName evidence="2">Uncharacterized protein</fullName>
    </submittedName>
</protein>
<name>A0A560JDF8_9PROT</name>
<comment type="caution">
    <text evidence="2">The sequence shown here is derived from an EMBL/GenBank/DDBJ whole genome shotgun (WGS) entry which is preliminary data.</text>
</comment>
<evidence type="ECO:0000256" key="1">
    <source>
        <dbReference type="SAM" id="Phobius"/>
    </source>
</evidence>
<accession>A0A560JDF8</accession>
<reference evidence="2 3" key="1">
    <citation type="submission" date="2019-06" db="EMBL/GenBank/DDBJ databases">
        <title>Genomic Encyclopedia of Type Strains, Phase IV (KMG-V): Genome sequencing to study the core and pangenomes of soil and plant-associated prokaryotes.</title>
        <authorList>
            <person name="Whitman W."/>
        </authorList>
    </citation>
    <scope>NUCLEOTIDE SEQUENCE [LARGE SCALE GENOMIC DNA]</scope>
    <source>
        <strain evidence="2 3">BR 12005</strain>
    </source>
</reference>
<evidence type="ECO:0000313" key="2">
    <source>
        <dbReference type="EMBL" id="TWB69238.1"/>
    </source>
</evidence>
<evidence type="ECO:0000313" key="3">
    <source>
        <dbReference type="Proteomes" id="UP000320516"/>
    </source>
</evidence>
<dbReference type="EMBL" id="VITV01000009">
    <property type="protein sequence ID" value="TWB69238.1"/>
    <property type="molecule type" value="Genomic_DNA"/>
</dbReference>
<dbReference type="Proteomes" id="UP000320516">
    <property type="component" value="Unassembled WGS sequence"/>
</dbReference>
<keyword evidence="1" id="KW-0812">Transmembrane</keyword>
<feature type="transmembrane region" description="Helical" evidence="1">
    <location>
        <begin position="12"/>
        <end position="31"/>
    </location>
</feature>
<dbReference type="AlphaFoldDB" id="A0A560JDF8"/>
<gene>
    <name evidence="2" type="ORF">FBZ87_10978</name>
</gene>
<sequence length="85" mass="10007">MDDREKQLRRILFRTKIILATIALSVVVLLVEVFKMPWWLAIVFVVVGFILNGLLAVWEDDLPGGFNNPHPPKVRMPRQRWPWSR</sequence>
<feature type="transmembrane region" description="Helical" evidence="1">
    <location>
        <begin position="37"/>
        <end position="58"/>
    </location>
</feature>